<organism evidence="1 2">
    <name type="scientific">Rubroshorea leprosula</name>
    <dbReference type="NCBI Taxonomy" id="152421"/>
    <lineage>
        <taxon>Eukaryota</taxon>
        <taxon>Viridiplantae</taxon>
        <taxon>Streptophyta</taxon>
        <taxon>Embryophyta</taxon>
        <taxon>Tracheophyta</taxon>
        <taxon>Spermatophyta</taxon>
        <taxon>Magnoliopsida</taxon>
        <taxon>eudicotyledons</taxon>
        <taxon>Gunneridae</taxon>
        <taxon>Pentapetalae</taxon>
        <taxon>rosids</taxon>
        <taxon>malvids</taxon>
        <taxon>Malvales</taxon>
        <taxon>Dipterocarpaceae</taxon>
        <taxon>Rubroshorea</taxon>
    </lineage>
</organism>
<evidence type="ECO:0000313" key="1">
    <source>
        <dbReference type="EMBL" id="GKU87753.1"/>
    </source>
</evidence>
<gene>
    <name evidence="1" type="ORF">SLEP1_g2098</name>
</gene>
<dbReference type="AlphaFoldDB" id="A0AAV5HGH4"/>
<accession>A0AAV5HGH4</accession>
<name>A0AAV5HGH4_9ROSI</name>
<protein>
    <recommendedName>
        <fullName evidence="3">F-box associated domain-containing protein</fullName>
    </recommendedName>
</protein>
<evidence type="ECO:0000313" key="2">
    <source>
        <dbReference type="Proteomes" id="UP001054252"/>
    </source>
</evidence>
<comment type="caution">
    <text evidence="1">The sequence shown here is derived from an EMBL/GenBank/DDBJ whole genome shotgun (WGS) entry which is preliminary data.</text>
</comment>
<evidence type="ECO:0008006" key="3">
    <source>
        <dbReference type="Google" id="ProtNLM"/>
    </source>
</evidence>
<reference evidence="1 2" key="1">
    <citation type="journal article" date="2021" name="Commun. Biol.">
        <title>The genome of Shorea leprosula (Dipterocarpaceae) highlights the ecological relevance of drought in aseasonal tropical rainforests.</title>
        <authorList>
            <person name="Ng K.K.S."/>
            <person name="Kobayashi M.J."/>
            <person name="Fawcett J.A."/>
            <person name="Hatakeyama M."/>
            <person name="Paape T."/>
            <person name="Ng C.H."/>
            <person name="Ang C.C."/>
            <person name="Tnah L.H."/>
            <person name="Lee C.T."/>
            <person name="Nishiyama T."/>
            <person name="Sese J."/>
            <person name="O'Brien M.J."/>
            <person name="Copetti D."/>
            <person name="Mohd Noor M.I."/>
            <person name="Ong R.C."/>
            <person name="Putra M."/>
            <person name="Sireger I.Z."/>
            <person name="Indrioko S."/>
            <person name="Kosugi Y."/>
            <person name="Izuno A."/>
            <person name="Isagi Y."/>
            <person name="Lee S.L."/>
            <person name="Shimizu K.K."/>
        </authorList>
    </citation>
    <scope>NUCLEOTIDE SEQUENCE [LARGE SCALE GENOMIC DNA]</scope>
    <source>
        <strain evidence="1">214</strain>
    </source>
</reference>
<keyword evidence="2" id="KW-1185">Reference proteome</keyword>
<proteinExistence type="predicted"/>
<dbReference type="EMBL" id="BPVZ01000002">
    <property type="protein sequence ID" value="GKU87753.1"/>
    <property type="molecule type" value="Genomic_DNA"/>
</dbReference>
<sequence>MVRLFLLRGLRYTLWVLILGEKLTVCCSLELVLSIVGCFKGYNNGAWYWWAFDFENKKRMLLSFDMSDGLFKYTYPCQNLILYFREPYETLALILCPEKKAQAQLFDMGDAYESYVKGSWTKVLTLGPLLRVEKPLVFLKSDQLLMKDSRGSHVSHNLGTKQIKKHPGLRGRIHKRKKHFC</sequence>
<dbReference type="Proteomes" id="UP001054252">
    <property type="component" value="Unassembled WGS sequence"/>
</dbReference>